<dbReference type="RefSeq" id="XP_038050440.1">
    <property type="nucleotide sequence ID" value="XM_038194512.1"/>
</dbReference>
<keyword evidence="2" id="KW-1133">Transmembrane helix</keyword>
<dbReference type="InterPro" id="IPR057106">
    <property type="entry name" value="NXPE4_C"/>
</dbReference>
<dbReference type="PANTHER" id="PTHR16165:SF5">
    <property type="entry name" value="NXPE FAMILY MEMBER 3"/>
    <property type="match status" value="1"/>
</dbReference>
<comment type="similarity">
    <text evidence="1">Belongs to the NXPE family.</text>
</comment>
<dbReference type="EnsemblMetazoa" id="XM_038194512.1">
    <property type="protein sequence ID" value="XP_038050440.1"/>
    <property type="gene ID" value="LOC119723712"/>
</dbReference>
<evidence type="ECO:0000256" key="2">
    <source>
        <dbReference type="SAM" id="Phobius"/>
    </source>
</evidence>
<feature type="domain" description="NXPE C-terminal" evidence="3">
    <location>
        <begin position="345"/>
        <end position="571"/>
    </location>
</feature>
<evidence type="ECO:0000259" key="3">
    <source>
        <dbReference type="Pfam" id="PF24536"/>
    </source>
</evidence>
<dbReference type="InterPro" id="IPR013783">
    <property type="entry name" value="Ig-like_fold"/>
</dbReference>
<protein>
    <recommendedName>
        <fullName evidence="3">NXPE C-terminal domain-containing protein</fullName>
    </recommendedName>
</protein>
<dbReference type="AlphaFoldDB" id="A0A913ZHD5"/>
<dbReference type="Proteomes" id="UP000887568">
    <property type="component" value="Unplaced"/>
</dbReference>
<reference evidence="4" key="1">
    <citation type="submission" date="2022-11" db="UniProtKB">
        <authorList>
            <consortium name="EnsemblMetazoa"/>
        </authorList>
    </citation>
    <scope>IDENTIFICATION</scope>
</reference>
<dbReference type="Gene3D" id="2.60.40.10">
    <property type="entry name" value="Immunoglobulins"/>
    <property type="match status" value="1"/>
</dbReference>
<dbReference type="Pfam" id="PF24536">
    <property type="entry name" value="NXPE4_C"/>
    <property type="match status" value="1"/>
</dbReference>
<name>A0A913ZHD5_PATMI</name>
<evidence type="ECO:0000313" key="5">
    <source>
        <dbReference type="Proteomes" id="UP000887568"/>
    </source>
</evidence>
<sequence length="575" mass="65741">MRRFRIKLPRLFLLALPVIMCVVVILGYAALSALTTTTTTRTVQDTTEPIQMVQKKYDVHVVTPAAWPRFNAIPTARNTKYIAQEVPGPVEKGLPGRWQHRRGNVGMTSYKTSIISPTSPANVTEGEMFRIMIEARDKSNQPRTMGGDFWYATLATKGGGSTSGRVLDHANGSYSVYFFAGWSGKASIHITMVHPSEAVDYLVQTVWNAYDRINWLGRFEDGVNKSTTSCVLRRGGPWTGKCELSHPYALGKTVLLCGEPAHGLKCDSLVAVYNNNTRIRERARELSKGRGDLFQGEYYSRRLSTKTIEIANDSRKDQLLKQLPECEPDQPKPLSSGYWRDSKTWVSLACRTKQWKVPRDIGRCLVNKTVYLLGDSTSRQWYELLSGMLGVPFVRKDNLEQNNIYRHFDEFNLTTVFKFHPLCLTRNPRPTPFNLFSFEVDVLDALKDKSCNYVILISPWAHYPQWTKDMFLERVSLLREALLRFRARCPNAPVVVKGSHPRDQPGLEGRIFYNNFMLYQLGKILRETFQGTAAWFLDIWDLNMAYPASKMVHMPEEVVKQELSMFLSYVCRKLQ</sequence>
<dbReference type="SUPFAM" id="SSF81296">
    <property type="entry name" value="E set domains"/>
    <property type="match status" value="1"/>
</dbReference>
<keyword evidence="5" id="KW-1185">Reference proteome</keyword>
<dbReference type="OMA" id="ASIHITM"/>
<proteinExistence type="inferred from homology"/>
<evidence type="ECO:0000256" key="1">
    <source>
        <dbReference type="ARBA" id="ARBA00005431"/>
    </source>
</evidence>
<dbReference type="InterPro" id="IPR014756">
    <property type="entry name" value="Ig_E-set"/>
</dbReference>
<organism evidence="4 5">
    <name type="scientific">Patiria miniata</name>
    <name type="common">Bat star</name>
    <name type="synonym">Asterina miniata</name>
    <dbReference type="NCBI Taxonomy" id="46514"/>
    <lineage>
        <taxon>Eukaryota</taxon>
        <taxon>Metazoa</taxon>
        <taxon>Echinodermata</taxon>
        <taxon>Eleutherozoa</taxon>
        <taxon>Asterozoa</taxon>
        <taxon>Asteroidea</taxon>
        <taxon>Valvatacea</taxon>
        <taxon>Valvatida</taxon>
        <taxon>Asterinidae</taxon>
        <taxon>Patiria</taxon>
    </lineage>
</organism>
<keyword evidence="2" id="KW-0472">Membrane</keyword>
<dbReference type="Pfam" id="PF06312">
    <property type="entry name" value="Neurexophilin"/>
    <property type="match status" value="1"/>
</dbReference>
<dbReference type="GeneID" id="119723712"/>
<evidence type="ECO:0000313" key="4">
    <source>
        <dbReference type="EnsemblMetazoa" id="XP_038050440.1"/>
    </source>
</evidence>
<accession>A0A913ZHD5</accession>
<dbReference type="OrthoDB" id="2112051at2759"/>
<dbReference type="InterPro" id="IPR026845">
    <property type="entry name" value="NXPH/NXPE"/>
</dbReference>
<keyword evidence="2" id="KW-0812">Transmembrane</keyword>
<feature type="transmembrane region" description="Helical" evidence="2">
    <location>
        <begin position="12"/>
        <end position="31"/>
    </location>
</feature>
<dbReference type="PANTHER" id="PTHR16165">
    <property type="entry name" value="NXPE FAMILY MEMBER"/>
    <property type="match status" value="1"/>
</dbReference>